<reference evidence="6 7" key="1">
    <citation type="journal article" date="2017" name="Curr. Biol.">
        <title>The Evolution of Venom by Co-option of Single-Copy Genes.</title>
        <authorList>
            <person name="Martinson E.O."/>
            <person name="Mrinalini"/>
            <person name="Kelkar Y.D."/>
            <person name="Chang C.H."/>
            <person name="Werren J.H."/>
        </authorList>
    </citation>
    <scope>NUCLEOTIDE SEQUENCE [LARGE SCALE GENOMIC DNA]</scope>
    <source>
        <strain evidence="6 7">Alberta</strain>
        <tissue evidence="6">Whole body</tissue>
    </source>
</reference>
<dbReference type="STRING" id="543379.A0A232ENT1"/>
<dbReference type="PANTHER" id="PTHR44085">
    <property type="entry name" value="SEPIAPTERIN REDUCTASE"/>
    <property type="match status" value="1"/>
</dbReference>
<dbReference type="AlphaFoldDB" id="A0A232ENT1"/>
<dbReference type="Proteomes" id="UP000215335">
    <property type="component" value="Unassembled WGS sequence"/>
</dbReference>
<dbReference type="InterPro" id="IPR002347">
    <property type="entry name" value="SDR_fam"/>
</dbReference>
<dbReference type="GO" id="GO:0006729">
    <property type="term" value="P:tetrahydrobiopterin biosynthetic process"/>
    <property type="evidence" value="ECO:0007669"/>
    <property type="project" value="TreeGrafter"/>
</dbReference>
<evidence type="ECO:0000313" key="6">
    <source>
        <dbReference type="EMBL" id="OXU19991.1"/>
    </source>
</evidence>
<dbReference type="PANTHER" id="PTHR44085:SF2">
    <property type="entry name" value="SEPIAPTERIN REDUCTASE"/>
    <property type="match status" value="1"/>
</dbReference>
<organism evidence="6 7">
    <name type="scientific">Trichomalopsis sarcophagae</name>
    <dbReference type="NCBI Taxonomy" id="543379"/>
    <lineage>
        <taxon>Eukaryota</taxon>
        <taxon>Metazoa</taxon>
        <taxon>Ecdysozoa</taxon>
        <taxon>Arthropoda</taxon>
        <taxon>Hexapoda</taxon>
        <taxon>Insecta</taxon>
        <taxon>Pterygota</taxon>
        <taxon>Neoptera</taxon>
        <taxon>Endopterygota</taxon>
        <taxon>Hymenoptera</taxon>
        <taxon>Apocrita</taxon>
        <taxon>Proctotrupomorpha</taxon>
        <taxon>Chalcidoidea</taxon>
        <taxon>Pteromalidae</taxon>
        <taxon>Pteromalinae</taxon>
        <taxon>Trichomalopsis</taxon>
    </lineage>
</organism>
<dbReference type="SUPFAM" id="SSF51735">
    <property type="entry name" value="NAD(P)-binding Rossmann-fold domains"/>
    <property type="match status" value="1"/>
</dbReference>
<accession>A0A232ENT1</accession>
<dbReference type="GO" id="GO:0005737">
    <property type="term" value="C:cytoplasm"/>
    <property type="evidence" value="ECO:0007669"/>
    <property type="project" value="UniProtKB-SubCell"/>
</dbReference>
<dbReference type="PRINTS" id="PR00081">
    <property type="entry name" value="GDHRDH"/>
</dbReference>
<dbReference type="GO" id="GO:0004757">
    <property type="term" value="F:sepiapterin reductase (NADP+) activity"/>
    <property type="evidence" value="ECO:0007669"/>
    <property type="project" value="TreeGrafter"/>
</dbReference>
<evidence type="ECO:0008006" key="8">
    <source>
        <dbReference type="Google" id="ProtNLM"/>
    </source>
</evidence>
<protein>
    <recommendedName>
        <fullName evidence="8">Sepiapterin reductase</fullName>
    </recommendedName>
</protein>
<sequence>MANIFTGKVFLLVTGASRGIGKQIVQTFGALLEGKSHVLLLSRNSELLKKSVDDMPEGVVASYKSIDFSQTSTRELKDVLLDSMKNEKPESFERAIVVHCAAMANFTQLTNEMTDLDEWHKSFNLNMFSPAVLNGIFMDVFKNQATNKYVVNISSYWGLKPDVYVGSYCAAKAAKDMFFKVFALENPDVQVLNYLPGFVGTDMFHDVLKVSKNEELKKKISQMVADKSFVTPEQTVQYLVEVLKKQEYKSGNMKTSVADPWSSVDSCGNGDAGNSDLSEASSSAATVQKSFEDSFVDSSATASEDLQKLPDSEQYLARLQSRLKAIQGGTSKRDLINSLSEAKEDCIARLITAGQNLETAEERELAANPVIRHIAPHLQALTANELVHLLKADVLQKVVDEQNNQSENEDTESKSTDSQPDIQNQDCNGL</sequence>
<keyword evidence="3" id="KW-0521">NADP</keyword>
<dbReference type="InterPro" id="IPR051721">
    <property type="entry name" value="Biopterin_syn/organic_redct"/>
</dbReference>
<dbReference type="InterPro" id="IPR028039">
    <property type="entry name" value="CCDC32"/>
</dbReference>
<dbReference type="Gene3D" id="3.40.50.720">
    <property type="entry name" value="NAD(P)-binding Rossmann-like Domain"/>
    <property type="match status" value="1"/>
</dbReference>
<feature type="region of interest" description="Disordered" evidence="5">
    <location>
        <begin position="400"/>
        <end position="430"/>
    </location>
</feature>
<evidence type="ECO:0000256" key="2">
    <source>
        <dbReference type="ARBA" id="ARBA00022490"/>
    </source>
</evidence>
<evidence type="ECO:0000256" key="1">
    <source>
        <dbReference type="ARBA" id="ARBA00004496"/>
    </source>
</evidence>
<dbReference type="EMBL" id="NNAY01003096">
    <property type="protein sequence ID" value="OXU19991.1"/>
    <property type="molecule type" value="Genomic_DNA"/>
</dbReference>
<gene>
    <name evidence="6" type="ORF">TSAR_001741</name>
</gene>
<evidence type="ECO:0000256" key="5">
    <source>
        <dbReference type="SAM" id="MobiDB-lite"/>
    </source>
</evidence>
<dbReference type="InterPro" id="IPR036291">
    <property type="entry name" value="NAD(P)-bd_dom_sf"/>
</dbReference>
<name>A0A232ENT1_9HYME</name>
<dbReference type="Pfam" id="PF00106">
    <property type="entry name" value="adh_short"/>
    <property type="match status" value="1"/>
</dbReference>
<feature type="compositionally biased region" description="Polar residues" evidence="5">
    <location>
        <begin position="416"/>
        <end position="430"/>
    </location>
</feature>
<comment type="subcellular location">
    <subcellularLocation>
        <location evidence="1">Cytoplasm</location>
    </subcellularLocation>
</comment>
<dbReference type="OrthoDB" id="153074at2759"/>
<dbReference type="Pfam" id="PF14989">
    <property type="entry name" value="CCDC32"/>
    <property type="match status" value="1"/>
</dbReference>
<keyword evidence="2" id="KW-0963">Cytoplasm</keyword>
<keyword evidence="4" id="KW-0560">Oxidoreductase</keyword>
<comment type="caution">
    <text evidence="6">The sequence shown here is derived from an EMBL/GenBank/DDBJ whole genome shotgun (WGS) entry which is preliminary data.</text>
</comment>
<keyword evidence="7" id="KW-1185">Reference proteome</keyword>
<evidence type="ECO:0000256" key="3">
    <source>
        <dbReference type="ARBA" id="ARBA00022857"/>
    </source>
</evidence>
<proteinExistence type="predicted"/>
<evidence type="ECO:0000313" key="7">
    <source>
        <dbReference type="Proteomes" id="UP000215335"/>
    </source>
</evidence>
<evidence type="ECO:0000256" key="4">
    <source>
        <dbReference type="ARBA" id="ARBA00023002"/>
    </source>
</evidence>